<evidence type="ECO:0000313" key="9">
    <source>
        <dbReference type="EMBL" id="TWE10228.1"/>
    </source>
</evidence>
<dbReference type="GO" id="GO:0005886">
    <property type="term" value="C:plasma membrane"/>
    <property type="evidence" value="ECO:0007669"/>
    <property type="project" value="UniProtKB-SubCell"/>
</dbReference>
<evidence type="ECO:0000256" key="6">
    <source>
        <dbReference type="ARBA" id="ARBA00023136"/>
    </source>
</evidence>
<comment type="caution">
    <text evidence="9">The sequence shown here is derived from an EMBL/GenBank/DDBJ whole genome shotgun (WGS) entry which is preliminary data.</text>
</comment>
<dbReference type="PANTHER" id="PTHR33778:SF1">
    <property type="entry name" value="MAGNESIUM TRANSPORTER YHID-RELATED"/>
    <property type="match status" value="1"/>
</dbReference>
<keyword evidence="10" id="KW-1185">Reference proteome</keyword>
<dbReference type="OrthoDB" id="9811198at2"/>
<dbReference type="PRINTS" id="PR01837">
    <property type="entry name" value="MGTCSAPBPROT"/>
</dbReference>
<feature type="domain" description="MgtC/SapB/SrpB/YhiD N-terminal" evidence="8">
    <location>
        <begin position="21"/>
        <end position="142"/>
    </location>
</feature>
<sequence>MAAGVAFSEPTGQGWAQFVELALALVMCSAIGLERELRRKSAGMRTHAIVGLGSALFMLVSKYGFTDVLSRNVVLDPSRMAAQIVSGIGFIGAGIIFVRRDNVRGLTTAAAVWISAAVGTACGAGLPLLAVFVTAAYFLIVRGYPLLLRNLRSEQEGRRHLNVEYLDGHGLLGGILGHITSLGYVVTHVATTRSQNDDLVRLSVDLVGSGDAGPLVSSLSDIEGVQAVRTDETPDADEE</sequence>
<evidence type="ECO:0000256" key="3">
    <source>
        <dbReference type="ARBA" id="ARBA00022475"/>
    </source>
</evidence>
<feature type="transmembrane region" description="Helical" evidence="7">
    <location>
        <begin position="45"/>
        <end position="65"/>
    </location>
</feature>
<reference evidence="9 10" key="1">
    <citation type="submission" date="2019-06" db="EMBL/GenBank/DDBJ databases">
        <title>Sequencing the genomes of 1000 actinobacteria strains.</title>
        <authorList>
            <person name="Klenk H.-P."/>
        </authorList>
    </citation>
    <scope>NUCLEOTIDE SEQUENCE [LARGE SCALE GENOMIC DNA]</scope>
    <source>
        <strain evidence="9 10">DSM 19560</strain>
    </source>
</reference>
<feature type="transmembrane region" description="Helical" evidence="7">
    <location>
        <begin position="110"/>
        <end position="140"/>
    </location>
</feature>
<evidence type="ECO:0000256" key="5">
    <source>
        <dbReference type="ARBA" id="ARBA00022989"/>
    </source>
</evidence>
<feature type="transmembrane region" description="Helical" evidence="7">
    <location>
        <begin position="80"/>
        <end position="98"/>
    </location>
</feature>
<keyword evidence="5 7" id="KW-1133">Transmembrane helix</keyword>
<comment type="similarity">
    <text evidence="2">Belongs to the MgtC/SapB family.</text>
</comment>
<evidence type="ECO:0000256" key="1">
    <source>
        <dbReference type="ARBA" id="ARBA00004651"/>
    </source>
</evidence>
<evidence type="ECO:0000256" key="2">
    <source>
        <dbReference type="ARBA" id="ARBA00009298"/>
    </source>
</evidence>
<keyword evidence="3" id="KW-1003">Cell membrane</keyword>
<organism evidence="9 10">
    <name type="scientific">Rudaeicoccus suwonensis</name>
    <dbReference type="NCBI Taxonomy" id="657409"/>
    <lineage>
        <taxon>Bacteria</taxon>
        <taxon>Bacillati</taxon>
        <taxon>Actinomycetota</taxon>
        <taxon>Actinomycetes</taxon>
        <taxon>Micrococcales</taxon>
        <taxon>Dermacoccaceae</taxon>
        <taxon>Rudaeicoccus</taxon>
    </lineage>
</organism>
<dbReference type="Pfam" id="PF02308">
    <property type="entry name" value="MgtC"/>
    <property type="match status" value="1"/>
</dbReference>
<dbReference type="AlphaFoldDB" id="A0A561E3N8"/>
<dbReference type="EMBL" id="VIVQ01000002">
    <property type="protein sequence ID" value="TWE10228.1"/>
    <property type="molecule type" value="Genomic_DNA"/>
</dbReference>
<dbReference type="Proteomes" id="UP000318297">
    <property type="component" value="Unassembled WGS sequence"/>
</dbReference>
<feature type="transmembrane region" description="Helical" evidence="7">
    <location>
        <begin position="15"/>
        <end position="33"/>
    </location>
</feature>
<evidence type="ECO:0000259" key="8">
    <source>
        <dbReference type="Pfam" id="PF02308"/>
    </source>
</evidence>
<evidence type="ECO:0000313" key="10">
    <source>
        <dbReference type="Proteomes" id="UP000318297"/>
    </source>
</evidence>
<dbReference type="PANTHER" id="PTHR33778">
    <property type="entry name" value="PROTEIN MGTC"/>
    <property type="match status" value="1"/>
</dbReference>
<name>A0A561E3N8_9MICO</name>
<proteinExistence type="inferred from homology"/>
<accession>A0A561E3N8</accession>
<dbReference type="RefSeq" id="WP_145229595.1">
    <property type="nucleotide sequence ID" value="NZ_VIVQ01000002.1"/>
</dbReference>
<protein>
    <submittedName>
        <fullName evidence="9">Putative Mg2+ transporter-C (MgtC) family protein</fullName>
    </submittedName>
</protein>
<keyword evidence="6 7" id="KW-0472">Membrane</keyword>
<dbReference type="InterPro" id="IPR003416">
    <property type="entry name" value="MgtC/SapB/SrpB/YhiD_fam"/>
</dbReference>
<evidence type="ECO:0000256" key="4">
    <source>
        <dbReference type="ARBA" id="ARBA00022692"/>
    </source>
</evidence>
<evidence type="ECO:0000256" key="7">
    <source>
        <dbReference type="SAM" id="Phobius"/>
    </source>
</evidence>
<comment type="subcellular location">
    <subcellularLocation>
        <location evidence="1">Cell membrane</location>
        <topology evidence="1">Multi-pass membrane protein</topology>
    </subcellularLocation>
</comment>
<keyword evidence="4 7" id="KW-0812">Transmembrane</keyword>
<gene>
    <name evidence="9" type="ORF">BKA23_2582</name>
</gene>
<dbReference type="InterPro" id="IPR049177">
    <property type="entry name" value="MgtC_SapB_SrpB_YhiD_N"/>
</dbReference>